<protein>
    <submittedName>
        <fullName evidence="1">Uncharacterized protein</fullName>
    </submittedName>
</protein>
<proteinExistence type="predicted"/>
<gene>
    <name evidence="1" type="primary">5578241</name>
</gene>
<reference evidence="1 2" key="1">
    <citation type="submission" date="2017-06" db="EMBL/GenBank/DDBJ databases">
        <title>Aedes aegypti genome working group (AGWG) sequencing and assembly.</title>
        <authorList>
            <consortium name="Aedes aegypti Genome Working Group (AGWG)"/>
            <person name="Matthews B.J."/>
        </authorList>
    </citation>
    <scope>NUCLEOTIDE SEQUENCE [LARGE SCALE GENOMIC DNA]</scope>
    <source>
        <strain evidence="1 2">LVP_AGWG</strain>
    </source>
</reference>
<organism evidence="1 2">
    <name type="scientific">Aedes aegypti</name>
    <name type="common">Yellowfever mosquito</name>
    <name type="synonym">Culex aegypti</name>
    <dbReference type="NCBI Taxonomy" id="7159"/>
    <lineage>
        <taxon>Eukaryota</taxon>
        <taxon>Metazoa</taxon>
        <taxon>Ecdysozoa</taxon>
        <taxon>Arthropoda</taxon>
        <taxon>Hexapoda</taxon>
        <taxon>Insecta</taxon>
        <taxon>Pterygota</taxon>
        <taxon>Neoptera</taxon>
        <taxon>Endopterygota</taxon>
        <taxon>Diptera</taxon>
        <taxon>Nematocera</taxon>
        <taxon>Culicoidea</taxon>
        <taxon>Culicidae</taxon>
        <taxon>Culicinae</taxon>
        <taxon>Aedini</taxon>
        <taxon>Aedes</taxon>
        <taxon>Stegomyia</taxon>
    </lineage>
</organism>
<accession>A0A6I8TY57</accession>
<evidence type="ECO:0000313" key="2">
    <source>
        <dbReference type="Proteomes" id="UP000008820"/>
    </source>
</evidence>
<dbReference type="InterPro" id="IPR009882">
    <property type="entry name" value="Gypsy"/>
</dbReference>
<dbReference type="Pfam" id="PF07253">
    <property type="entry name" value="Gypsy"/>
    <property type="match status" value="1"/>
</dbReference>
<dbReference type="AlphaFoldDB" id="A0A6I8TY57"/>
<name>A0A6I8TY57_AEDAE</name>
<sequence>MQTSRLLCFLFWTSTAWTDIRIYDLTNNPIAIIPLGQARISNSYIRVIHPVNLTAIKDAIDLFDYVTKNSDLNNSLFDQVIRKKINKIHLTFNRIVPQNRFKRWESLGRAWKYVSGSPDADDLKVINSTINSLVTENNNQIHINNVFEKRMRNLTRTFNLLIDNEQKLENVTFKSFDSLNFVFELDELLYYLEVVEESITLARSSIPNSRIIHERELEAIQRILNGNGFGLDSVDSILNIASAYVMFNKDTFIYILKIPRIKNVPYTLSFVEPVIAEGYRIHLPKPFYLKGKTSFISQSPCSKLKALFVCSNTNLEPLTECMQQLISGETADCPMERIYRDKTIRKVNDGNIVIHGDNITLRSNCSTTRFLSGSYLIQHSNCTLNLDDEEYTSTNLEIQPFTPVTTIKVNPTNVINHIPLEHLQELHLEHRNHIDHLNLTTENIHWKLNIFGWIVSASATTLLVFILGTIITIVFKLFIFKTVFAPNMREGTKENSSSTEAHPESRSIPLIPQQ</sequence>
<dbReference type="Proteomes" id="UP000008820">
    <property type="component" value="Chromosome 2"/>
</dbReference>
<reference evidence="1" key="2">
    <citation type="submission" date="2020-05" db="UniProtKB">
        <authorList>
            <consortium name="EnsemblMetazoa"/>
        </authorList>
    </citation>
    <scope>IDENTIFICATION</scope>
    <source>
        <strain evidence="1">LVP_AGWG</strain>
    </source>
</reference>
<dbReference type="EnsemblMetazoa" id="AAEL020149-RA">
    <property type="protein sequence ID" value="AAEL020149-PA"/>
    <property type="gene ID" value="AAEL020149"/>
</dbReference>
<evidence type="ECO:0000313" key="1">
    <source>
        <dbReference type="EnsemblMetazoa" id="AAEL020149-PA"/>
    </source>
</evidence>
<dbReference type="OrthoDB" id="8048144at2759"/>
<dbReference type="InParanoid" id="A0A6I8TY57"/>
<keyword evidence="2" id="KW-1185">Reference proteome</keyword>